<dbReference type="EMBL" id="GEEE01013160">
    <property type="protein sequence ID" value="JAP50065.1"/>
    <property type="molecule type" value="Transcribed_RNA"/>
</dbReference>
<dbReference type="AlphaFoldDB" id="A0A0X3PDR5"/>
<proteinExistence type="predicted"/>
<reference evidence="1" key="1">
    <citation type="submission" date="2016-01" db="EMBL/GenBank/DDBJ databases">
        <title>Reference transcriptome for the parasite Schistocephalus solidus: insights into the molecular evolution of parasitism.</title>
        <authorList>
            <person name="Hebert F.O."/>
            <person name="Grambauer S."/>
            <person name="Barber I."/>
            <person name="Landry C.R."/>
            <person name="Aubin-Horth N."/>
        </authorList>
    </citation>
    <scope>NUCLEOTIDE SEQUENCE</scope>
</reference>
<feature type="non-terminal residue" evidence="1">
    <location>
        <position position="1"/>
    </location>
</feature>
<organism evidence="1">
    <name type="scientific">Schistocephalus solidus</name>
    <name type="common">Tapeworm</name>
    <dbReference type="NCBI Taxonomy" id="70667"/>
    <lineage>
        <taxon>Eukaryota</taxon>
        <taxon>Metazoa</taxon>
        <taxon>Spiralia</taxon>
        <taxon>Lophotrochozoa</taxon>
        <taxon>Platyhelminthes</taxon>
        <taxon>Cestoda</taxon>
        <taxon>Eucestoda</taxon>
        <taxon>Diphyllobothriidea</taxon>
        <taxon>Diphyllobothriidae</taxon>
        <taxon>Schistocephalus</taxon>
    </lineage>
</organism>
<accession>A0A0X3PDR5</accession>
<name>A0A0X3PDR5_SCHSO</name>
<gene>
    <name evidence="1" type="ORF">TR107009</name>
</gene>
<protein>
    <submittedName>
        <fullName evidence="1">Uncharacterized protein</fullName>
    </submittedName>
</protein>
<sequence>DRRPGRGGARLERARIHVLAFLYATAGTWRSLSGGDSSSTKMAGRWARARRGTAGRHVLRACVHALLRVWVVFYASAPTAEVGPLTQPCLSTFTRCSSQPLVLAATCRLRWIVSRLSVKLLDFSTLCVTVT</sequence>
<evidence type="ECO:0000313" key="1">
    <source>
        <dbReference type="EMBL" id="JAP50065.1"/>
    </source>
</evidence>